<accession>A0A9K3GDJ3</accession>
<dbReference type="AlphaFoldDB" id="A0A9K3GDJ3"/>
<dbReference type="Proteomes" id="UP000265618">
    <property type="component" value="Unassembled WGS sequence"/>
</dbReference>
<evidence type="ECO:0000313" key="2">
    <source>
        <dbReference type="Proteomes" id="UP000265618"/>
    </source>
</evidence>
<reference evidence="1 2" key="1">
    <citation type="journal article" date="2018" name="PLoS ONE">
        <title>The draft genome of Kipferlia bialata reveals reductive genome evolution in fornicate parasites.</title>
        <authorList>
            <person name="Tanifuji G."/>
            <person name="Takabayashi S."/>
            <person name="Kume K."/>
            <person name="Takagi M."/>
            <person name="Nakayama T."/>
            <person name="Kamikawa R."/>
            <person name="Inagaki Y."/>
            <person name="Hashimoto T."/>
        </authorList>
    </citation>
    <scope>NUCLEOTIDE SEQUENCE [LARGE SCALE GENOMIC DNA]</scope>
    <source>
        <strain evidence="1">NY0173</strain>
    </source>
</reference>
<comment type="caution">
    <text evidence="1">The sequence shown here is derived from an EMBL/GenBank/DDBJ whole genome shotgun (WGS) entry which is preliminary data.</text>
</comment>
<dbReference type="EMBL" id="BDIP01000065">
    <property type="protein sequence ID" value="GIQ79844.1"/>
    <property type="molecule type" value="Genomic_DNA"/>
</dbReference>
<keyword evidence="2" id="KW-1185">Reference proteome</keyword>
<evidence type="ECO:0000313" key="1">
    <source>
        <dbReference type="EMBL" id="GIQ79844.1"/>
    </source>
</evidence>
<gene>
    <name evidence="1" type="ORF">KIPB_000546</name>
</gene>
<protein>
    <submittedName>
        <fullName evidence="1">Uncharacterized protein</fullName>
    </submittedName>
</protein>
<organism evidence="1 2">
    <name type="scientific">Kipferlia bialata</name>
    <dbReference type="NCBI Taxonomy" id="797122"/>
    <lineage>
        <taxon>Eukaryota</taxon>
        <taxon>Metamonada</taxon>
        <taxon>Carpediemonas-like organisms</taxon>
        <taxon>Kipferlia</taxon>
    </lineage>
</organism>
<proteinExistence type="predicted"/>
<sequence>MNQAAAGPVLMWEAEAGVDADEFLCPSDEDFDIFYCADLADAVINCYKGNSACTSGSPETWVFQDTTDYPTLNDFEGALAEAEYGTVLRDVLDRGVLDIYSYPAGETGSETWTADGLGNMIFYSDEAQLLYYATYLFWETYGMPVTVNIIQGEIEDGDFTENFAASSSHLAQGHMSLTSARGEFVSYLGVTSLTEMTLFYNTDLISDPSASATELAGQNICVDTDSNGSMTIRAYLEERDISYTEVLCDNSRSVTDVDACMDLVADGR</sequence>
<name>A0A9K3GDJ3_9EUKA</name>